<keyword evidence="2" id="KW-1185">Reference proteome</keyword>
<name>A0A0Q9ZMU3_9FLAO</name>
<sequence>MASYLNTNEIRLSLRQLVKQYIEECETCQELPEEFISLIKHNFLAKYVYYNKSKQQIEIGIDESESPDTYPEIKVYKFPINKAAKWLDKSFKDQQSDLEFYGKLLNRNDSLNSSEVVLMSR</sequence>
<protein>
    <submittedName>
        <fullName evidence="1">Uncharacterized protein</fullName>
    </submittedName>
</protein>
<dbReference type="AlphaFoldDB" id="A0A0Q9ZMU3"/>
<reference evidence="1" key="1">
    <citation type="submission" date="2015-10" db="EMBL/GenBank/DDBJ databases">
        <title>Draft genome sequence of Salegentibacter mishustinae KCTC 12263.</title>
        <authorList>
            <person name="Lin W."/>
            <person name="Zheng Q."/>
        </authorList>
    </citation>
    <scope>NUCLEOTIDE SEQUENCE [LARGE SCALE GENOMIC DNA]</scope>
    <source>
        <strain evidence="1">KCTC 12263</strain>
    </source>
</reference>
<evidence type="ECO:0000313" key="2">
    <source>
        <dbReference type="Proteomes" id="UP000051643"/>
    </source>
</evidence>
<dbReference type="Proteomes" id="UP000051643">
    <property type="component" value="Unassembled WGS sequence"/>
</dbReference>
<gene>
    <name evidence="1" type="ORF">APR42_01875</name>
</gene>
<evidence type="ECO:0000313" key="1">
    <source>
        <dbReference type="EMBL" id="KRG30638.1"/>
    </source>
</evidence>
<comment type="caution">
    <text evidence="1">The sequence shown here is derived from an EMBL/GenBank/DDBJ whole genome shotgun (WGS) entry which is preliminary data.</text>
</comment>
<dbReference type="EMBL" id="LKTP01000001">
    <property type="protein sequence ID" value="KRG30638.1"/>
    <property type="molecule type" value="Genomic_DNA"/>
</dbReference>
<organism evidence="1 2">
    <name type="scientific">Salegentibacter mishustinae</name>
    <dbReference type="NCBI Taxonomy" id="270918"/>
    <lineage>
        <taxon>Bacteria</taxon>
        <taxon>Pseudomonadati</taxon>
        <taxon>Bacteroidota</taxon>
        <taxon>Flavobacteriia</taxon>
        <taxon>Flavobacteriales</taxon>
        <taxon>Flavobacteriaceae</taxon>
        <taxon>Salegentibacter</taxon>
    </lineage>
</organism>
<dbReference type="OrthoDB" id="1438837at2"/>
<dbReference type="RefSeq" id="WP_057480459.1">
    <property type="nucleotide sequence ID" value="NZ_BMWR01000002.1"/>
</dbReference>
<accession>A0A0Q9ZMU3</accession>
<proteinExistence type="predicted"/>